<evidence type="ECO:0000313" key="3">
    <source>
        <dbReference type="Proteomes" id="UP000005324"/>
    </source>
</evidence>
<gene>
    <name evidence="2" type="ORF">HMPREF0731_3807</name>
</gene>
<evidence type="ECO:0000256" key="1">
    <source>
        <dbReference type="SAM" id="MobiDB-lite"/>
    </source>
</evidence>
<feature type="region of interest" description="Disordered" evidence="1">
    <location>
        <begin position="1"/>
        <end position="21"/>
    </location>
</feature>
<name>D5RRU5_9PROT</name>
<dbReference type="EMBL" id="ADVL01000717">
    <property type="protein sequence ID" value="EFH09974.1"/>
    <property type="molecule type" value="Genomic_DNA"/>
</dbReference>
<dbReference type="HOGENOM" id="CLU_3157302_0_0_5"/>
<sequence length="48" mass="5060">MDGHAGSRLVPARQHRQAPEAGEIIAPVKSALRRGSRAARCPPVVAFA</sequence>
<accession>D5RRU5</accession>
<keyword evidence="3" id="KW-1185">Reference proteome</keyword>
<organism evidence="2 3">
    <name type="scientific">Pseudoroseomonas cervicalis ATCC 49957</name>
    <dbReference type="NCBI Taxonomy" id="525371"/>
    <lineage>
        <taxon>Bacteria</taxon>
        <taxon>Pseudomonadati</taxon>
        <taxon>Pseudomonadota</taxon>
        <taxon>Alphaproteobacteria</taxon>
        <taxon>Acetobacterales</taxon>
        <taxon>Roseomonadaceae</taxon>
        <taxon>Roseomonas</taxon>
    </lineage>
</organism>
<reference evidence="2 3" key="1">
    <citation type="submission" date="2010-04" db="EMBL/GenBank/DDBJ databases">
        <authorList>
            <person name="Qin X."/>
            <person name="Bachman B."/>
            <person name="Battles P."/>
            <person name="Bell A."/>
            <person name="Bess C."/>
            <person name="Bickham C."/>
            <person name="Chaboub L."/>
            <person name="Chen D."/>
            <person name="Coyle M."/>
            <person name="Deiros D.R."/>
            <person name="Dinh H."/>
            <person name="Forbes L."/>
            <person name="Fowler G."/>
            <person name="Francisco L."/>
            <person name="Fu Q."/>
            <person name="Gubbala S."/>
            <person name="Hale W."/>
            <person name="Han Y."/>
            <person name="Hemphill L."/>
            <person name="Highlander S.K."/>
            <person name="Hirani K."/>
            <person name="Hogues M."/>
            <person name="Jackson L."/>
            <person name="Jakkamsetti A."/>
            <person name="Javaid M."/>
            <person name="Jiang H."/>
            <person name="Korchina V."/>
            <person name="Kovar C."/>
            <person name="Lara F."/>
            <person name="Lee S."/>
            <person name="Mata R."/>
            <person name="Mathew T."/>
            <person name="Moen C."/>
            <person name="Morales K."/>
            <person name="Munidasa M."/>
            <person name="Nazareth L."/>
            <person name="Ngo R."/>
            <person name="Nguyen L."/>
            <person name="Okwuonu G."/>
            <person name="Ongeri F."/>
            <person name="Patil S."/>
            <person name="Petrosino J."/>
            <person name="Pham C."/>
            <person name="Pham P."/>
            <person name="Pu L.-L."/>
            <person name="Puazo M."/>
            <person name="Raj R."/>
            <person name="Reid J."/>
            <person name="Rouhana J."/>
            <person name="Saada N."/>
            <person name="Shang Y."/>
            <person name="Simmons D."/>
            <person name="Thornton R."/>
            <person name="Warren J."/>
            <person name="Weissenberger G."/>
            <person name="Zhang J."/>
            <person name="Zhang L."/>
            <person name="Zhou C."/>
            <person name="Zhu D."/>
            <person name="Muzny D."/>
            <person name="Worley K."/>
            <person name="Gibbs R."/>
        </authorList>
    </citation>
    <scope>NUCLEOTIDE SEQUENCE [LARGE SCALE GENOMIC DNA]</scope>
    <source>
        <strain evidence="2 3">ATCC 49957</strain>
    </source>
</reference>
<dbReference type="Proteomes" id="UP000005324">
    <property type="component" value="Unassembled WGS sequence"/>
</dbReference>
<comment type="caution">
    <text evidence="2">The sequence shown here is derived from an EMBL/GenBank/DDBJ whole genome shotgun (WGS) entry which is preliminary data.</text>
</comment>
<evidence type="ECO:0000313" key="2">
    <source>
        <dbReference type="EMBL" id="EFH09974.1"/>
    </source>
</evidence>
<dbReference type="AlphaFoldDB" id="D5RRU5"/>
<protein>
    <submittedName>
        <fullName evidence="2">Uncharacterized protein</fullName>
    </submittedName>
</protein>
<proteinExistence type="predicted"/>